<keyword evidence="6 11" id="KW-0547">Nucleotide-binding</keyword>
<evidence type="ECO:0000313" key="14">
    <source>
        <dbReference type="Proteomes" id="UP000824089"/>
    </source>
</evidence>
<dbReference type="CDD" id="cd00071">
    <property type="entry name" value="GMPK"/>
    <property type="match status" value="1"/>
</dbReference>
<gene>
    <name evidence="11 13" type="primary">gmk</name>
    <name evidence="13" type="ORF">IAD50_03635</name>
</gene>
<keyword evidence="8 11" id="KW-0067">ATP-binding</keyword>
<feature type="domain" description="Guanylate kinase-like" evidence="12">
    <location>
        <begin position="5"/>
        <end position="185"/>
    </location>
</feature>
<dbReference type="SMART" id="SM00072">
    <property type="entry name" value="GuKc"/>
    <property type="match status" value="1"/>
</dbReference>
<dbReference type="Proteomes" id="UP000824089">
    <property type="component" value="Unassembled WGS sequence"/>
</dbReference>
<evidence type="ECO:0000256" key="1">
    <source>
        <dbReference type="ARBA" id="ARBA00003531"/>
    </source>
</evidence>
<comment type="function">
    <text evidence="1 11">Essential for recycling GMP and indirectly, cGMP.</text>
</comment>
<dbReference type="Gene3D" id="3.40.50.300">
    <property type="entry name" value="P-loop containing nucleotide triphosphate hydrolases"/>
    <property type="match status" value="1"/>
</dbReference>
<dbReference type="GO" id="GO:0004385">
    <property type="term" value="F:GMP kinase activity"/>
    <property type="evidence" value="ECO:0007669"/>
    <property type="project" value="UniProtKB-UniRule"/>
</dbReference>
<dbReference type="InterPro" id="IPR020590">
    <property type="entry name" value="Guanylate_kinase_CS"/>
</dbReference>
<name>A0A9D1I8V2_9CLOT</name>
<accession>A0A9D1I8V2</accession>
<dbReference type="InterPro" id="IPR008145">
    <property type="entry name" value="GK/Ca_channel_bsu"/>
</dbReference>
<dbReference type="GO" id="GO:0005829">
    <property type="term" value="C:cytosol"/>
    <property type="evidence" value="ECO:0007669"/>
    <property type="project" value="TreeGrafter"/>
</dbReference>
<dbReference type="NCBIfam" id="TIGR03263">
    <property type="entry name" value="guanyl_kin"/>
    <property type="match status" value="1"/>
</dbReference>
<evidence type="ECO:0000256" key="6">
    <source>
        <dbReference type="ARBA" id="ARBA00022741"/>
    </source>
</evidence>
<dbReference type="Pfam" id="PF00625">
    <property type="entry name" value="Guanylate_kin"/>
    <property type="match status" value="1"/>
</dbReference>
<evidence type="ECO:0000256" key="8">
    <source>
        <dbReference type="ARBA" id="ARBA00022840"/>
    </source>
</evidence>
<evidence type="ECO:0000256" key="5">
    <source>
        <dbReference type="ARBA" id="ARBA00022679"/>
    </source>
</evidence>
<dbReference type="GO" id="GO:0005524">
    <property type="term" value="F:ATP binding"/>
    <property type="evidence" value="ECO:0007669"/>
    <property type="project" value="UniProtKB-UniRule"/>
</dbReference>
<organism evidence="13 14">
    <name type="scientific">Candidatus Egerieisoma faecipullorum</name>
    <dbReference type="NCBI Taxonomy" id="2840963"/>
    <lineage>
        <taxon>Bacteria</taxon>
        <taxon>Bacillati</taxon>
        <taxon>Bacillota</taxon>
        <taxon>Clostridia</taxon>
        <taxon>Eubacteriales</taxon>
        <taxon>Clostridiaceae</taxon>
        <taxon>Clostridiaceae incertae sedis</taxon>
        <taxon>Candidatus Egerieisoma</taxon>
    </lineage>
</organism>
<evidence type="ECO:0000256" key="9">
    <source>
        <dbReference type="ARBA" id="ARBA00030128"/>
    </source>
</evidence>
<dbReference type="AlphaFoldDB" id="A0A9D1I8V2"/>
<comment type="subcellular location">
    <subcellularLocation>
        <location evidence="11">Cytoplasm</location>
    </subcellularLocation>
</comment>
<evidence type="ECO:0000256" key="10">
    <source>
        <dbReference type="ARBA" id="ARBA00048594"/>
    </source>
</evidence>
<feature type="binding site" evidence="11">
    <location>
        <begin position="12"/>
        <end position="19"/>
    </location>
    <ligand>
        <name>ATP</name>
        <dbReference type="ChEBI" id="CHEBI:30616"/>
    </ligand>
</feature>
<dbReference type="InterPro" id="IPR017665">
    <property type="entry name" value="Guanylate_kinase"/>
</dbReference>
<protein>
    <recommendedName>
        <fullName evidence="4 11">Guanylate kinase</fullName>
        <ecNumber evidence="3 11">2.7.4.8</ecNumber>
    </recommendedName>
    <alternativeName>
        <fullName evidence="9 11">GMP kinase</fullName>
    </alternativeName>
</protein>
<keyword evidence="11" id="KW-0963">Cytoplasm</keyword>
<dbReference type="PROSITE" id="PS50052">
    <property type="entry name" value="GUANYLATE_KINASE_2"/>
    <property type="match status" value="1"/>
</dbReference>
<evidence type="ECO:0000256" key="3">
    <source>
        <dbReference type="ARBA" id="ARBA00012961"/>
    </source>
</evidence>
<proteinExistence type="inferred from homology"/>
<dbReference type="InterPro" id="IPR008144">
    <property type="entry name" value="Guanylate_kin-like_dom"/>
</dbReference>
<dbReference type="EC" id="2.7.4.8" evidence="3 11"/>
<evidence type="ECO:0000256" key="11">
    <source>
        <dbReference type="HAMAP-Rule" id="MF_00328"/>
    </source>
</evidence>
<dbReference type="Gene3D" id="3.30.63.10">
    <property type="entry name" value="Guanylate Kinase phosphate binding domain"/>
    <property type="match status" value="1"/>
</dbReference>
<dbReference type="FunFam" id="3.30.63.10:FF:000002">
    <property type="entry name" value="Guanylate kinase 1"/>
    <property type="match status" value="1"/>
</dbReference>
<keyword evidence="7 11" id="KW-0418">Kinase</keyword>
<reference evidence="13" key="2">
    <citation type="journal article" date="2021" name="PeerJ">
        <title>Extensive microbial diversity within the chicken gut microbiome revealed by metagenomics and culture.</title>
        <authorList>
            <person name="Gilroy R."/>
            <person name="Ravi A."/>
            <person name="Getino M."/>
            <person name="Pursley I."/>
            <person name="Horton D.L."/>
            <person name="Alikhan N.F."/>
            <person name="Baker D."/>
            <person name="Gharbi K."/>
            <person name="Hall N."/>
            <person name="Watson M."/>
            <person name="Adriaenssens E.M."/>
            <person name="Foster-Nyarko E."/>
            <person name="Jarju S."/>
            <person name="Secka A."/>
            <person name="Antonio M."/>
            <person name="Oren A."/>
            <person name="Chaudhuri R.R."/>
            <person name="La Ragione R."/>
            <person name="Hildebrand F."/>
            <person name="Pallen M.J."/>
        </authorList>
    </citation>
    <scope>NUCLEOTIDE SEQUENCE</scope>
    <source>
        <strain evidence="13">CHK195-4489</strain>
    </source>
</reference>
<dbReference type="EMBL" id="DVMM01000072">
    <property type="protein sequence ID" value="HIU29373.1"/>
    <property type="molecule type" value="Genomic_DNA"/>
</dbReference>
<keyword evidence="5 11" id="KW-0808">Transferase</keyword>
<evidence type="ECO:0000256" key="4">
    <source>
        <dbReference type="ARBA" id="ARBA00016296"/>
    </source>
</evidence>
<dbReference type="HAMAP" id="MF_00328">
    <property type="entry name" value="Guanylate_kinase"/>
    <property type="match status" value="1"/>
</dbReference>
<reference evidence="13" key="1">
    <citation type="submission" date="2020-10" db="EMBL/GenBank/DDBJ databases">
        <authorList>
            <person name="Gilroy R."/>
        </authorList>
    </citation>
    <scope>NUCLEOTIDE SEQUENCE</scope>
    <source>
        <strain evidence="13">CHK195-4489</strain>
    </source>
</reference>
<comment type="similarity">
    <text evidence="2 11">Belongs to the guanylate kinase family.</text>
</comment>
<comment type="catalytic activity">
    <reaction evidence="10 11">
        <text>GMP + ATP = GDP + ADP</text>
        <dbReference type="Rhea" id="RHEA:20780"/>
        <dbReference type="ChEBI" id="CHEBI:30616"/>
        <dbReference type="ChEBI" id="CHEBI:58115"/>
        <dbReference type="ChEBI" id="CHEBI:58189"/>
        <dbReference type="ChEBI" id="CHEBI:456216"/>
        <dbReference type="EC" id="2.7.4.8"/>
    </reaction>
</comment>
<evidence type="ECO:0000259" key="12">
    <source>
        <dbReference type="PROSITE" id="PS50052"/>
    </source>
</evidence>
<dbReference type="SUPFAM" id="SSF52540">
    <property type="entry name" value="P-loop containing nucleoside triphosphate hydrolases"/>
    <property type="match status" value="1"/>
</dbReference>
<dbReference type="PROSITE" id="PS00856">
    <property type="entry name" value="GUANYLATE_KINASE_1"/>
    <property type="match status" value="1"/>
</dbReference>
<evidence type="ECO:0000313" key="13">
    <source>
        <dbReference type="EMBL" id="HIU29373.1"/>
    </source>
</evidence>
<evidence type="ECO:0000256" key="7">
    <source>
        <dbReference type="ARBA" id="ARBA00022777"/>
    </source>
</evidence>
<dbReference type="PANTHER" id="PTHR23117">
    <property type="entry name" value="GUANYLATE KINASE-RELATED"/>
    <property type="match status" value="1"/>
</dbReference>
<evidence type="ECO:0000256" key="2">
    <source>
        <dbReference type="ARBA" id="ARBA00005790"/>
    </source>
</evidence>
<dbReference type="PANTHER" id="PTHR23117:SF13">
    <property type="entry name" value="GUANYLATE KINASE"/>
    <property type="match status" value="1"/>
</dbReference>
<comment type="caution">
    <text evidence="13">The sequence shown here is derived from an EMBL/GenBank/DDBJ whole genome shotgun (WGS) entry which is preliminary data.</text>
</comment>
<dbReference type="InterPro" id="IPR027417">
    <property type="entry name" value="P-loop_NTPase"/>
</dbReference>
<sequence>MTRRGIITIISGPSGCGKNSIIKAAVEKNPLLSYVTSVTTREIRAGESEGVNYYYKSREEFARLIQTGEILEWDEFCGNRYGTLKSEISSKIAAGMDLILDLTISGAIAVKKAFPEDAVTVFILPPSIEELETRLQYRLRETETQIRERVSNALSNEIPQIGNFDYVLVNDVLNDTRDQLLAVITAERLKYNRNKQILEELDLKGETV</sequence>